<dbReference type="OrthoDB" id="1910234at2759"/>
<dbReference type="EMBL" id="JAAMPC010000001">
    <property type="protein sequence ID" value="KAG2332334.1"/>
    <property type="molecule type" value="Genomic_DNA"/>
</dbReference>
<evidence type="ECO:0000313" key="3">
    <source>
        <dbReference type="EMBL" id="KAG2332334.1"/>
    </source>
</evidence>
<evidence type="ECO:0000256" key="1">
    <source>
        <dbReference type="SAM" id="MobiDB-lite"/>
    </source>
</evidence>
<evidence type="ECO:0000313" key="4">
    <source>
        <dbReference type="Proteomes" id="UP000886595"/>
    </source>
</evidence>
<feature type="region of interest" description="Disordered" evidence="1">
    <location>
        <begin position="148"/>
        <end position="189"/>
    </location>
</feature>
<dbReference type="InterPro" id="IPR035892">
    <property type="entry name" value="C2_domain_sf"/>
</dbReference>
<dbReference type="Gene3D" id="2.60.40.150">
    <property type="entry name" value="C2 domain"/>
    <property type="match status" value="1"/>
</dbReference>
<dbReference type="PANTHER" id="PTHR32246">
    <property type="entry name" value="INGRESSION PROTEIN FIC1"/>
    <property type="match status" value="1"/>
</dbReference>
<protein>
    <recommendedName>
        <fullName evidence="2">C2 domain-containing protein</fullName>
    </recommendedName>
</protein>
<reference evidence="3 4" key="1">
    <citation type="submission" date="2020-02" db="EMBL/GenBank/DDBJ databases">
        <authorList>
            <person name="Ma Q."/>
            <person name="Huang Y."/>
            <person name="Song X."/>
            <person name="Pei D."/>
        </authorList>
    </citation>
    <scope>NUCLEOTIDE SEQUENCE [LARGE SCALE GENOMIC DNA]</scope>
    <source>
        <strain evidence="3">Sxm20200214</strain>
        <tissue evidence="3">Leaf</tissue>
    </source>
</reference>
<dbReference type="SUPFAM" id="SSF49562">
    <property type="entry name" value="C2 domain (Calcium/lipid-binding domain, CaLB)"/>
    <property type="match status" value="1"/>
</dbReference>
<feature type="compositionally biased region" description="Polar residues" evidence="1">
    <location>
        <begin position="148"/>
        <end position="164"/>
    </location>
</feature>
<accession>A0A8X8BBI5</accession>
<name>A0A8X8BBI5_BRACI</name>
<dbReference type="PANTHER" id="PTHR32246:SF111">
    <property type="entry name" value="C2 DOMAIN-CONTAINING PROTEIN"/>
    <property type="match status" value="1"/>
</dbReference>
<proteinExistence type="predicted"/>
<comment type="caution">
    <text evidence="3">The sequence shown here is derived from an EMBL/GenBank/DDBJ whole genome shotgun (WGS) entry which is preliminary data.</text>
</comment>
<dbReference type="InterPro" id="IPR000008">
    <property type="entry name" value="C2_dom"/>
</dbReference>
<sequence>MDKTYIETCLLSGQQLLFGAGFGSKLLKHKWYAVGWIDPEDKYCTTIDGSRSDNPLWGTKFITSLDVDDVSKIQAALHVEVYSLAPIFLTKKLHGSATVPLKEILAKKQNSSKPRGFVYVSIRISAERQDFEDKTGLIFLSTNSGNNSSRQNYMDGSSQHPFATSSYQPNSSNSFSFPPDNHHFPMPDPLTNNTFDWELVQ</sequence>
<dbReference type="Proteomes" id="UP000886595">
    <property type="component" value="Unassembled WGS sequence"/>
</dbReference>
<feature type="compositionally biased region" description="Low complexity" evidence="1">
    <location>
        <begin position="165"/>
        <end position="179"/>
    </location>
</feature>
<feature type="domain" description="C2" evidence="2">
    <location>
        <begin position="1"/>
        <end position="115"/>
    </location>
</feature>
<organism evidence="3 4">
    <name type="scientific">Brassica carinata</name>
    <name type="common">Ethiopian mustard</name>
    <name type="synonym">Abyssinian cabbage</name>
    <dbReference type="NCBI Taxonomy" id="52824"/>
    <lineage>
        <taxon>Eukaryota</taxon>
        <taxon>Viridiplantae</taxon>
        <taxon>Streptophyta</taxon>
        <taxon>Embryophyta</taxon>
        <taxon>Tracheophyta</taxon>
        <taxon>Spermatophyta</taxon>
        <taxon>Magnoliopsida</taxon>
        <taxon>eudicotyledons</taxon>
        <taxon>Gunneridae</taxon>
        <taxon>Pentapetalae</taxon>
        <taxon>rosids</taxon>
        <taxon>malvids</taxon>
        <taxon>Brassicales</taxon>
        <taxon>Brassicaceae</taxon>
        <taxon>Brassiceae</taxon>
        <taxon>Brassica</taxon>
    </lineage>
</organism>
<dbReference type="PROSITE" id="PS50004">
    <property type="entry name" value="C2"/>
    <property type="match status" value="1"/>
</dbReference>
<gene>
    <name evidence="3" type="ORF">Bca52824_003514</name>
</gene>
<keyword evidence="4" id="KW-1185">Reference proteome</keyword>
<dbReference type="AlphaFoldDB" id="A0A8X8BBI5"/>
<evidence type="ECO:0000259" key="2">
    <source>
        <dbReference type="PROSITE" id="PS50004"/>
    </source>
</evidence>